<reference evidence="2" key="1">
    <citation type="journal article" date="2012" name="Nat. Genet.">
        <title>Lifestyle transitions in plant pathogenic Colletotrichum fungi deciphered by genome and transcriptome analyses.</title>
        <authorList>
            <person name="O'Connell R.J."/>
            <person name="Thon M.R."/>
            <person name="Hacquard S."/>
            <person name="Amyotte S.G."/>
            <person name="Kleemann J."/>
            <person name="Torres M.F."/>
            <person name="Damm U."/>
            <person name="Buiate E.A."/>
            <person name="Epstein L."/>
            <person name="Alkan N."/>
            <person name="Altmueller J."/>
            <person name="Alvarado-Balderrama L."/>
            <person name="Bauser C.A."/>
            <person name="Becker C."/>
            <person name="Birren B.W."/>
            <person name="Chen Z."/>
            <person name="Choi J."/>
            <person name="Crouch J.A."/>
            <person name="Duvick J.P."/>
            <person name="Farman M.A."/>
            <person name="Gan P."/>
            <person name="Heiman D."/>
            <person name="Henrissat B."/>
            <person name="Howard R.J."/>
            <person name="Kabbage M."/>
            <person name="Koch C."/>
            <person name="Kracher B."/>
            <person name="Kubo Y."/>
            <person name="Law A.D."/>
            <person name="Lebrun M.-H."/>
            <person name="Lee Y.-H."/>
            <person name="Miyara I."/>
            <person name="Moore N."/>
            <person name="Neumann U."/>
            <person name="Nordstroem K."/>
            <person name="Panaccione D.G."/>
            <person name="Panstruga R."/>
            <person name="Place M."/>
            <person name="Proctor R.H."/>
            <person name="Prusky D."/>
            <person name="Rech G."/>
            <person name="Reinhardt R."/>
            <person name="Rollins J.A."/>
            <person name="Rounsley S."/>
            <person name="Schardl C.L."/>
            <person name="Schwartz D.C."/>
            <person name="Shenoy N."/>
            <person name="Shirasu K."/>
            <person name="Sikhakolli U.R."/>
            <person name="Stueber K."/>
            <person name="Sukno S.A."/>
            <person name="Sweigard J.A."/>
            <person name="Takano Y."/>
            <person name="Takahara H."/>
            <person name="Trail F."/>
            <person name="van der Does H.C."/>
            <person name="Voll L.M."/>
            <person name="Will I."/>
            <person name="Young S."/>
            <person name="Zeng Q."/>
            <person name="Zhang J."/>
            <person name="Zhou S."/>
            <person name="Dickman M.B."/>
            <person name="Schulze-Lefert P."/>
            <person name="Ver Loren van Themaat E."/>
            <person name="Ma L.-J."/>
            <person name="Vaillancourt L.J."/>
        </authorList>
    </citation>
    <scope>NUCLEOTIDE SEQUENCE [LARGE SCALE GENOMIC DNA]</scope>
    <source>
        <strain evidence="2">IMI 349063</strain>
    </source>
</reference>
<dbReference type="Proteomes" id="UP000007174">
    <property type="component" value="Unassembled WGS sequence"/>
</dbReference>
<name>H1W0R6_COLHI</name>
<accession>H1W0R6</accession>
<protein>
    <submittedName>
        <fullName evidence="1">Uncharacterized protein</fullName>
    </submittedName>
</protein>
<evidence type="ECO:0000313" key="1">
    <source>
        <dbReference type="EMBL" id="CCF46079.1"/>
    </source>
</evidence>
<sequence length="205" mass="23116">MQGHPRPAVDRGNVIDPFVRDGWKGMDGREFRPFGAYVCVCVSQKFTSSQILLPLVSVVGEADHDKIPRRYVRRFRLQRRYAMTRCTHLEPPREGPPTGRDLTSQCRQCARRVKKHVSCILSADEISGIRSKGGGGGEGLNVEDVLAGRVRHCLTCECGHMWLVQLTVELSLPGRHQNAIGDRGSQRKVPLRRRNCPMIIVTYRT</sequence>
<gene>
    <name evidence="1" type="ORF">CH063_14947</name>
</gene>
<dbReference type="EMBL" id="CACQ02008325">
    <property type="protein sequence ID" value="CCF46079.1"/>
    <property type="molecule type" value="Genomic_DNA"/>
</dbReference>
<organism evidence="1 2">
    <name type="scientific">Colletotrichum higginsianum (strain IMI 349063)</name>
    <name type="common">Crucifer anthracnose fungus</name>
    <dbReference type="NCBI Taxonomy" id="759273"/>
    <lineage>
        <taxon>Eukaryota</taxon>
        <taxon>Fungi</taxon>
        <taxon>Dikarya</taxon>
        <taxon>Ascomycota</taxon>
        <taxon>Pezizomycotina</taxon>
        <taxon>Sordariomycetes</taxon>
        <taxon>Hypocreomycetidae</taxon>
        <taxon>Glomerellales</taxon>
        <taxon>Glomerellaceae</taxon>
        <taxon>Colletotrichum</taxon>
        <taxon>Colletotrichum destructivum species complex</taxon>
    </lineage>
</organism>
<evidence type="ECO:0000313" key="2">
    <source>
        <dbReference type="Proteomes" id="UP000007174"/>
    </source>
</evidence>
<dbReference type="HOGENOM" id="CLU_1337428_0_0_1"/>
<proteinExistence type="predicted"/>
<dbReference type="AlphaFoldDB" id="H1W0R6"/>